<dbReference type="Proteomes" id="UP000176339">
    <property type="component" value="Unassembled WGS sequence"/>
</dbReference>
<organism evidence="1 2">
    <name type="scientific">Candidatus Doudnabacteria bacterium RIFCSPHIGHO2_01_FULL_49_9</name>
    <dbReference type="NCBI Taxonomy" id="1817827"/>
    <lineage>
        <taxon>Bacteria</taxon>
        <taxon>Candidatus Doudnaibacteriota</taxon>
    </lineage>
</organism>
<reference evidence="1 2" key="1">
    <citation type="journal article" date="2016" name="Nat. Commun.">
        <title>Thousands of microbial genomes shed light on interconnected biogeochemical processes in an aquifer system.</title>
        <authorList>
            <person name="Anantharaman K."/>
            <person name="Brown C.T."/>
            <person name="Hug L.A."/>
            <person name="Sharon I."/>
            <person name="Castelle C.J."/>
            <person name="Probst A.J."/>
            <person name="Thomas B.C."/>
            <person name="Singh A."/>
            <person name="Wilkins M.J."/>
            <person name="Karaoz U."/>
            <person name="Brodie E.L."/>
            <person name="Williams K.H."/>
            <person name="Hubbard S.S."/>
            <person name="Banfield J.F."/>
        </authorList>
    </citation>
    <scope>NUCLEOTIDE SEQUENCE [LARGE SCALE GENOMIC DNA]</scope>
</reference>
<evidence type="ECO:0000313" key="1">
    <source>
        <dbReference type="EMBL" id="OGE83363.1"/>
    </source>
</evidence>
<sequence length="110" mass="11808">MLEMSPANIQVQGGQMTNQQQFEIFEQCVEATGAKSFCFCSGYETKVLRAKLEAAGADLLKIGIRVAGTRPRILGMRGCCLSSQKVLEEAAKILGVNPESTQISLPVGSQ</sequence>
<evidence type="ECO:0000313" key="2">
    <source>
        <dbReference type="Proteomes" id="UP000176339"/>
    </source>
</evidence>
<accession>A0A1F5P0I0</accession>
<protein>
    <submittedName>
        <fullName evidence="1">Uncharacterized protein</fullName>
    </submittedName>
</protein>
<dbReference type="EMBL" id="MFEN01000046">
    <property type="protein sequence ID" value="OGE83363.1"/>
    <property type="molecule type" value="Genomic_DNA"/>
</dbReference>
<dbReference type="AlphaFoldDB" id="A0A1F5P0I0"/>
<proteinExistence type="predicted"/>
<comment type="caution">
    <text evidence="1">The sequence shown here is derived from an EMBL/GenBank/DDBJ whole genome shotgun (WGS) entry which is preliminary data.</text>
</comment>
<gene>
    <name evidence="1" type="ORF">A2846_02785</name>
</gene>
<name>A0A1F5P0I0_9BACT</name>